<dbReference type="Proteomes" id="UP001526426">
    <property type="component" value="Unassembled WGS sequence"/>
</dbReference>
<dbReference type="CDD" id="cd16922">
    <property type="entry name" value="HATPase_EvgS-ArcB-TorS-like"/>
    <property type="match status" value="1"/>
</dbReference>
<protein>
    <recommendedName>
        <fullName evidence="2">histidine kinase</fullName>
        <ecNumber evidence="2">2.7.13.3</ecNumber>
    </recommendedName>
</protein>
<evidence type="ECO:0000259" key="7">
    <source>
        <dbReference type="PROSITE" id="PS50109"/>
    </source>
</evidence>
<keyword evidence="4" id="KW-0808">Transferase</keyword>
<dbReference type="RefSeq" id="WP_265263118.1">
    <property type="nucleotide sequence ID" value="NZ_JAIHOM010000013.1"/>
</dbReference>
<dbReference type="Gene3D" id="1.10.287.130">
    <property type="match status" value="1"/>
</dbReference>
<reference evidence="8 9" key="1">
    <citation type="submission" date="2021-08" db="EMBL/GenBank/DDBJ databases">
        <title>Draft genome sequence of Spirulina subsalsa with high tolerance to salinity and hype-accumulation of phycocyanin.</title>
        <authorList>
            <person name="Pei H."/>
            <person name="Jiang L."/>
        </authorList>
    </citation>
    <scope>NUCLEOTIDE SEQUENCE [LARGE SCALE GENOMIC DNA]</scope>
    <source>
        <strain evidence="8 9">FACHB-351</strain>
    </source>
</reference>
<dbReference type="Pfam" id="PF01590">
    <property type="entry name" value="GAF"/>
    <property type="match status" value="1"/>
</dbReference>
<evidence type="ECO:0000256" key="6">
    <source>
        <dbReference type="ARBA" id="ARBA00023012"/>
    </source>
</evidence>
<dbReference type="SUPFAM" id="SSF55874">
    <property type="entry name" value="ATPase domain of HSP90 chaperone/DNA topoisomerase II/histidine kinase"/>
    <property type="match status" value="1"/>
</dbReference>
<dbReference type="InterPro" id="IPR003018">
    <property type="entry name" value="GAF"/>
</dbReference>
<dbReference type="SMART" id="SM00388">
    <property type="entry name" value="HisKA"/>
    <property type="match status" value="1"/>
</dbReference>
<feature type="domain" description="Histidine kinase" evidence="7">
    <location>
        <begin position="330"/>
        <end position="561"/>
    </location>
</feature>
<dbReference type="InterPro" id="IPR035965">
    <property type="entry name" value="PAS-like_dom_sf"/>
</dbReference>
<dbReference type="PANTHER" id="PTHR43047">
    <property type="entry name" value="TWO-COMPONENT HISTIDINE PROTEIN KINASE"/>
    <property type="match status" value="1"/>
</dbReference>
<dbReference type="Pfam" id="PF00512">
    <property type="entry name" value="HisKA"/>
    <property type="match status" value="1"/>
</dbReference>
<dbReference type="SUPFAM" id="SSF55785">
    <property type="entry name" value="PYP-like sensor domain (PAS domain)"/>
    <property type="match status" value="1"/>
</dbReference>
<sequence>MTSAPVFSATTICLSDLGPELVYLQNNQGQYLSFYWKYAEEYGFNPEDVIRNSENPAFAPVEMNQYREHIQRVMERRIPETYHCLFQYGDYTVPMELVITPVFNSGEVVSSVLVMGHCLDEKVISKTSYTALTPEPDSYQNLAQQIMRNIRRHPYQNLLGELLRNIRKTLDLDIIWRQTVDGLGETLEVSRCLIISYDMENKVFRVEAEYCQKPYKPMLGERLYLENEPYLQQALQSSDPVALDELAVETFEQKSVLIASTFYQNQRNALICLQQCDRHRYWGEAEIELLREFAAQVGTAIAHATLYKELELASKKAEEASRLKSDFLASTSHELRTPLNGIIGFLRLILDGMADDPLEQREFLEEAHKSALHLLNLINDILDVAKIEAGKLDLELSDFRLGLLFENVENFTRTQALQKKLSYEIQTPSTRDPIMVYGNYQRLLQVMLNLVGNAIKFTHEGGITISADILKKPLTFNGQKFPGSVRIRVADTGIGVALEEQPRLFQKFSTVDGGRTKKYGGTGLGLAISQKLIEAMGGTINFFSMGEDLGSTVTFTVPLFQMPIMKVSQD</sequence>
<evidence type="ECO:0000313" key="9">
    <source>
        <dbReference type="Proteomes" id="UP001526426"/>
    </source>
</evidence>
<gene>
    <name evidence="8" type="ORF">K4A83_03965</name>
</gene>
<dbReference type="InterPro" id="IPR036097">
    <property type="entry name" value="HisK_dim/P_sf"/>
</dbReference>
<keyword evidence="9" id="KW-1185">Reference proteome</keyword>
<accession>A0ABT3L1P7</accession>
<dbReference type="EMBL" id="JAIHOM010000013">
    <property type="protein sequence ID" value="MCW6035433.1"/>
    <property type="molecule type" value="Genomic_DNA"/>
</dbReference>
<evidence type="ECO:0000256" key="3">
    <source>
        <dbReference type="ARBA" id="ARBA00022553"/>
    </source>
</evidence>
<dbReference type="PROSITE" id="PS50109">
    <property type="entry name" value="HIS_KIN"/>
    <property type="match status" value="1"/>
</dbReference>
<dbReference type="InterPro" id="IPR003661">
    <property type="entry name" value="HisK_dim/P_dom"/>
</dbReference>
<comment type="catalytic activity">
    <reaction evidence="1">
        <text>ATP + protein L-histidine = ADP + protein N-phospho-L-histidine.</text>
        <dbReference type="EC" id="2.7.13.3"/>
    </reaction>
</comment>
<dbReference type="SUPFAM" id="SSF47384">
    <property type="entry name" value="Homodimeric domain of signal transducing histidine kinase"/>
    <property type="match status" value="1"/>
</dbReference>
<dbReference type="SUPFAM" id="SSF55781">
    <property type="entry name" value="GAF domain-like"/>
    <property type="match status" value="1"/>
</dbReference>
<dbReference type="InterPro" id="IPR005467">
    <property type="entry name" value="His_kinase_dom"/>
</dbReference>
<dbReference type="Pfam" id="PF02518">
    <property type="entry name" value="HATPase_c"/>
    <property type="match status" value="1"/>
</dbReference>
<dbReference type="PANTHER" id="PTHR43047:SF72">
    <property type="entry name" value="OSMOSENSING HISTIDINE PROTEIN KINASE SLN1"/>
    <property type="match status" value="1"/>
</dbReference>
<comment type="caution">
    <text evidence="8">The sequence shown here is derived from an EMBL/GenBank/DDBJ whole genome shotgun (WGS) entry which is preliminary data.</text>
</comment>
<dbReference type="PRINTS" id="PR00344">
    <property type="entry name" value="BCTRLSENSOR"/>
</dbReference>
<name>A0ABT3L1P7_9CYAN</name>
<dbReference type="InterPro" id="IPR029016">
    <property type="entry name" value="GAF-like_dom_sf"/>
</dbReference>
<dbReference type="InterPro" id="IPR004358">
    <property type="entry name" value="Sig_transdc_His_kin-like_C"/>
</dbReference>
<dbReference type="Gene3D" id="3.30.450.40">
    <property type="match status" value="1"/>
</dbReference>
<keyword evidence="5" id="KW-0418">Kinase</keyword>
<dbReference type="SMART" id="SM00065">
    <property type="entry name" value="GAF"/>
    <property type="match status" value="1"/>
</dbReference>
<dbReference type="EC" id="2.7.13.3" evidence="2"/>
<keyword evidence="6" id="KW-0902">Two-component regulatory system</keyword>
<dbReference type="InterPro" id="IPR036890">
    <property type="entry name" value="HATPase_C_sf"/>
</dbReference>
<keyword evidence="3" id="KW-0597">Phosphoprotein</keyword>
<proteinExistence type="predicted"/>
<dbReference type="InterPro" id="IPR003594">
    <property type="entry name" value="HATPase_dom"/>
</dbReference>
<dbReference type="SMART" id="SM00387">
    <property type="entry name" value="HATPase_c"/>
    <property type="match status" value="1"/>
</dbReference>
<evidence type="ECO:0000256" key="4">
    <source>
        <dbReference type="ARBA" id="ARBA00022679"/>
    </source>
</evidence>
<evidence type="ECO:0000313" key="8">
    <source>
        <dbReference type="EMBL" id="MCW6035433.1"/>
    </source>
</evidence>
<dbReference type="Gene3D" id="3.30.565.10">
    <property type="entry name" value="Histidine kinase-like ATPase, C-terminal domain"/>
    <property type="match status" value="1"/>
</dbReference>
<evidence type="ECO:0000256" key="1">
    <source>
        <dbReference type="ARBA" id="ARBA00000085"/>
    </source>
</evidence>
<organism evidence="8 9">
    <name type="scientific">Spirulina subsalsa FACHB-351</name>
    <dbReference type="NCBI Taxonomy" id="234711"/>
    <lineage>
        <taxon>Bacteria</taxon>
        <taxon>Bacillati</taxon>
        <taxon>Cyanobacteriota</taxon>
        <taxon>Cyanophyceae</taxon>
        <taxon>Spirulinales</taxon>
        <taxon>Spirulinaceae</taxon>
        <taxon>Spirulina</taxon>
    </lineage>
</organism>
<evidence type="ECO:0000256" key="5">
    <source>
        <dbReference type="ARBA" id="ARBA00022777"/>
    </source>
</evidence>
<dbReference type="CDD" id="cd00082">
    <property type="entry name" value="HisKA"/>
    <property type="match status" value="1"/>
</dbReference>
<evidence type="ECO:0000256" key="2">
    <source>
        <dbReference type="ARBA" id="ARBA00012438"/>
    </source>
</evidence>